<protein>
    <submittedName>
        <fullName evidence="1">Uncharacterized protein</fullName>
    </submittedName>
</protein>
<name>A0A0K2U4C1_LEPSM</name>
<sequence length="60" mass="6965">FCGSGTEVGWQKPYFRHSPRYYRRGFTLAEEGYHKSKKISLSHCYMVLGLCPDTNSCRNT</sequence>
<feature type="non-terminal residue" evidence="1">
    <location>
        <position position="1"/>
    </location>
</feature>
<reference evidence="1" key="1">
    <citation type="submission" date="2014-05" db="EMBL/GenBank/DDBJ databases">
        <authorList>
            <person name="Chronopoulou M."/>
        </authorList>
    </citation>
    <scope>NUCLEOTIDE SEQUENCE</scope>
    <source>
        <tissue evidence="1">Whole organism</tissue>
    </source>
</reference>
<proteinExistence type="predicted"/>
<dbReference type="AlphaFoldDB" id="A0A0K2U4C1"/>
<accession>A0A0K2U4C1</accession>
<organism evidence="1">
    <name type="scientific">Lepeophtheirus salmonis</name>
    <name type="common">Salmon louse</name>
    <name type="synonym">Caligus salmonis</name>
    <dbReference type="NCBI Taxonomy" id="72036"/>
    <lineage>
        <taxon>Eukaryota</taxon>
        <taxon>Metazoa</taxon>
        <taxon>Ecdysozoa</taxon>
        <taxon>Arthropoda</taxon>
        <taxon>Crustacea</taxon>
        <taxon>Multicrustacea</taxon>
        <taxon>Hexanauplia</taxon>
        <taxon>Copepoda</taxon>
        <taxon>Siphonostomatoida</taxon>
        <taxon>Caligidae</taxon>
        <taxon>Lepeophtheirus</taxon>
    </lineage>
</organism>
<dbReference type="EMBL" id="HACA01015793">
    <property type="protein sequence ID" value="CDW33154.1"/>
    <property type="molecule type" value="Transcribed_RNA"/>
</dbReference>
<evidence type="ECO:0000313" key="1">
    <source>
        <dbReference type="EMBL" id="CDW33154.1"/>
    </source>
</evidence>